<dbReference type="RefSeq" id="WP_263250674.1">
    <property type="nucleotide sequence ID" value="NZ_BAABLT010000033.1"/>
</dbReference>
<name>A0ABW3FM52_9PSEU</name>
<reference evidence="3" key="1">
    <citation type="journal article" date="2019" name="Int. J. Syst. Evol. Microbiol.">
        <title>The Global Catalogue of Microorganisms (GCM) 10K type strain sequencing project: providing services to taxonomists for standard genome sequencing and annotation.</title>
        <authorList>
            <consortium name="The Broad Institute Genomics Platform"/>
            <consortium name="The Broad Institute Genome Sequencing Center for Infectious Disease"/>
            <person name="Wu L."/>
            <person name="Ma J."/>
        </authorList>
    </citation>
    <scope>NUCLEOTIDE SEQUENCE [LARGE SCALE GENOMIC DNA]</scope>
    <source>
        <strain evidence="3">CCUG 56401</strain>
    </source>
</reference>
<evidence type="ECO:0000313" key="3">
    <source>
        <dbReference type="Proteomes" id="UP001597018"/>
    </source>
</evidence>
<protein>
    <submittedName>
        <fullName evidence="2">Uncharacterized protein</fullName>
    </submittedName>
</protein>
<keyword evidence="3" id="KW-1185">Reference proteome</keyword>
<comment type="caution">
    <text evidence="2">The sequence shown here is derived from an EMBL/GenBank/DDBJ whole genome shotgun (WGS) entry which is preliminary data.</text>
</comment>
<evidence type="ECO:0000313" key="2">
    <source>
        <dbReference type="EMBL" id="MFD0918878.1"/>
    </source>
</evidence>
<evidence type="ECO:0000256" key="1">
    <source>
        <dbReference type="SAM" id="MobiDB-lite"/>
    </source>
</evidence>
<dbReference type="Proteomes" id="UP001597018">
    <property type="component" value="Unassembled WGS sequence"/>
</dbReference>
<accession>A0ABW3FM52</accession>
<sequence>MAEPQPNNPTPETDAERTDRHEGLQAAIEALDAVNRAAGKEGTQ</sequence>
<dbReference type="EMBL" id="JBHTIW010000002">
    <property type="protein sequence ID" value="MFD0918878.1"/>
    <property type="molecule type" value="Genomic_DNA"/>
</dbReference>
<proteinExistence type="predicted"/>
<gene>
    <name evidence="2" type="ORF">ACFQ16_03900</name>
</gene>
<feature type="compositionally biased region" description="Basic and acidic residues" evidence="1">
    <location>
        <begin position="14"/>
        <end position="23"/>
    </location>
</feature>
<feature type="region of interest" description="Disordered" evidence="1">
    <location>
        <begin position="1"/>
        <end position="23"/>
    </location>
</feature>
<organism evidence="2 3">
    <name type="scientific">Saccharopolyspora rosea</name>
    <dbReference type="NCBI Taxonomy" id="524884"/>
    <lineage>
        <taxon>Bacteria</taxon>
        <taxon>Bacillati</taxon>
        <taxon>Actinomycetota</taxon>
        <taxon>Actinomycetes</taxon>
        <taxon>Pseudonocardiales</taxon>
        <taxon>Pseudonocardiaceae</taxon>
        <taxon>Saccharopolyspora</taxon>
    </lineage>
</organism>